<proteinExistence type="predicted"/>
<dbReference type="KEGG" id="vvy:VV1741"/>
<dbReference type="Proteomes" id="UP000002675">
    <property type="component" value="Chromosome I"/>
</dbReference>
<dbReference type="HOGENOM" id="CLU_1805413_0_0_6"/>
<dbReference type="AlphaFoldDB" id="Q7MKN8"/>
<feature type="transmembrane region" description="Helical" evidence="1">
    <location>
        <begin position="108"/>
        <end position="132"/>
    </location>
</feature>
<protein>
    <submittedName>
        <fullName evidence="2">Uncharacterized protein</fullName>
    </submittedName>
</protein>
<feature type="transmembrane region" description="Helical" evidence="1">
    <location>
        <begin position="49"/>
        <end position="73"/>
    </location>
</feature>
<reference evidence="2 3" key="1">
    <citation type="journal article" date="2003" name="Genome Res.">
        <title>Comparative genome analysis of Vibrio vulnificus, a marine pathogen.</title>
        <authorList>
            <person name="Chen C.Y."/>
            <person name="Wu K.M."/>
            <person name="Chang Y.C."/>
            <person name="Chang C.H."/>
            <person name="Tsai H.C."/>
            <person name="Liao T.L."/>
            <person name="Liu Y.M."/>
            <person name="Chen H.J."/>
            <person name="Shen A.B."/>
            <person name="Li J.C."/>
            <person name="Su T.L."/>
            <person name="Shao C.P."/>
            <person name="Lee C.T."/>
            <person name="Hor L.I."/>
            <person name="Tsai S.F."/>
        </authorList>
    </citation>
    <scope>NUCLEOTIDE SEQUENCE [LARGE SCALE GENOMIC DNA]</scope>
    <source>
        <strain evidence="2 3">YJ016</strain>
    </source>
</reference>
<name>Q7MKN8_VIBVY</name>
<accession>Q7MKN8</accession>
<evidence type="ECO:0000313" key="3">
    <source>
        <dbReference type="Proteomes" id="UP000002675"/>
    </source>
</evidence>
<evidence type="ECO:0000313" key="2">
    <source>
        <dbReference type="EMBL" id="BAC94505.1"/>
    </source>
</evidence>
<keyword evidence="1" id="KW-1133">Transmembrane helix</keyword>
<evidence type="ECO:0000256" key="1">
    <source>
        <dbReference type="SAM" id="Phobius"/>
    </source>
</evidence>
<keyword evidence="1" id="KW-0812">Transmembrane</keyword>
<sequence>MRCSHLNRALGGYNTDGEQLCFIDHGGHVNFLEKLLLIHDEQIRRRGRIIALSSIWIGIVTICGIPVFLYVLLEVFSTLESRSMESTSSYAPELMESWVNVLLATKKFVIFVSVVFPIAVGVSSFTIGWLILKYRRVMANSAE</sequence>
<keyword evidence="1" id="KW-0472">Membrane</keyword>
<organism evidence="2 3">
    <name type="scientific">Vibrio vulnificus (strain YJ016)</name>
    <dbReference type="NCBI Taxonomy" id="196600"/>
    <lineage>
        <taxon>Bacteria</taxon>
        <taxon>Pseudomonadati</taxon>
        <taxon>Pseudomonadota</taxon>
        <taxon>Gammaproteobacteria</taxon>
        <taxon>Vibrionales</taxon>
        <taxon>Vibrionaceae</taxon>
        <taxon>Vibrio</taxon>
    </lineage>
</organism>
<dbReference type="EMBL" id="BA000037">
    <property type="protein sequence ID" value="BAC94505.1"/>
    <property type="molecule type" value="Genomic_DNA"/>
</dbReference>
<gene>
    <name evidence="2" type="ordered locus">VV1741</name>
</gene>